<reference evidence="2 3" key="1">
    <citation type="journal article" date="2024" name="BMC Genomics">
        <title>De novo assembly and annotation of Popillia japonica's genome with initial clues to its potential as an invasive pest.</title>
        <authorList>
            <person name="Cucini C."/>
            <person name="Boschi S."/>
            <person name="Funari R."/>
            <person name="Cardaioli E."/>
            <person name="Iannotti N."/>
            <person name="Marturano G."/>
            <person name="Paoli F."/>
            <person name="Bruttini M."/>
            <person name="Carapelli A."/>
            <person name="Frati F."/>
            <person name="Nardi F."/>
        </authorList>
    </citation>
    <scope>NUCLEOTIDE SEQUENCE [LARGE SCALE GENOMIC DNA]</scope>
    <source>
        <strain evidence="2">DMR45628</strain>
    </source>
</reference>
<name>A0AAW1IEM3_POPJA</name>
<organism evidence="2 3">
    <name type="scientific">Popillia japonica</name>
    <name type="common">Japanese beetle</name>
    <dbReference type="NCBI Taxonomy" id="7064"/>
    <lineage>
        <taxon>Eukaryota</taxon>
        <taxon>Metazoa</taxon>
        <taxon>Ecdysozoa</taxon>
        <taxon>Arthropoda</taxon>
        <taxon>Hexapoda</taxon>
        <taxon>Insecta</taxon>
        <taxon>Pterygota</taxon>
        <taxon>Neoptera</taxon>
        <taxon>Endopterygota</taxon>
        <taxon>Coleoptera</taxon>
        <taxon>Polyphaga</taxon>
        <taxon>Scarabaeiformia</taxon>
        <taxon>Scarabaeidae</taxon>
        <taxon>Rutelinae</taxon>
        <taxon>Popillia</taxon>
    </lineage>
</organism>
<proteinExistence type="predicted"/>
<comment type="caution">
    <text evidence="2">The sequence shown here is derived from an EMBL/GenBank/DDBJ whole genome shotgun (WGS) entry which is preliminary data.</text>
</comment>
<protein>
    <submittedName>
        <fullName evidence="2">Uncharacterized protein</fullName>
    </submittedName>
</protein>
<sequence>MLSLAPHVTMKIFSPTSMTIFVQKAPTDKAGGICDSGEENCGEDEEFEENTAEMEVGESSSDDSGEILDNARKTYYYGKNRKKPAQSSSGSESHLIIKYYQSLTRTIWKSSNQEPKNSNGGSMISS</sequence>
<evidence type="ECO:0000313" key="3">
    <source>
        <dbReference type="Proteomes" id="UP001458880"/>
    </source>
</evidence>
<feature type="compositionally biased region" description="Acidic residues" evidence="1">
    <location>
        <begin position="36"/>
        <end position="66"/>
    </location>
</feature>
<keyword evidence="3" id="KW-1185">Reference proteome</keyword>
<gene>
    <name evidence="2" type="ORF">QE152_g35939</name>
</gene>
<evidence type="ECO:0000256" key="1">
    <source>
        <dbReference type="SAM" id="MobiDB-lite"/>
    </source>
</evidence>
<dbReference type="Proteomes" id="UP001458880">
    <property type="component" value="Unassembled WGS sequence"/>
</dbReference>
<dbReference type="AlphaFoldDB" id="A0AAW1IEM3"/>
<evidence type="ECO:0000313" key="2">
    <source>
        <dbReference type="EMBL" id="KAK9687890.1"/>
    </source>
</evidence>
<feature type="region of interest" description="Disordered" evidence="1">
    <location>
        <begin position="35"/>
        <end position="68"/>
    </location>
</feature>
<dbReference type="EMBL" id="JASPKY010000616">
    <property type="protein sequence ID" value="KAK9687890.1"/>
    <property type="molecule type" value="Genomic_DNA"/>
</dbReference>
<accession>A0AAW1IEM3</accession>